<dbReference type="GO" id="GO:0005524">
    <property type="term" value="F:ATP binding"/>
    <property type="evidence" value="ECO:0007669"/>
    <property type="project" value="UniProtKB-KW"/>
</dbReference>
<dbReference type="InterPro" id="IPR019491">
    <property type="entry name" value="Lipoate_protein_ligase_C"/>
</dbReference>
<dbReference type="RefSeq" id="WP_124776761.1">
    <property type="nucleotide sequence ID" value="NZ_RQZA01000004.1"/>
</dbReference>
<feature type="domain" description="BPL/LPL catalytic" evidence="8">
    <location>
        <begin position="26"/>
        <end position="213"/>
    </location>
</feature>
<dbReference type="AlphaFoldDB" id="A0A3P1VCE3"/>
<dbReference type="EMBL" id="RQZA01000004">
    <property type="protein sequence ID" value="RRD31276.1"/>
    <property type="molecule type" value="Genomic_DNA"/>
</dbReference>
<evidence type="ECO:0000256" key="2">
    <source>
        <dbReference type="ARBA" id="ARBA00005124"/>
    </source>
</evidence>
<keyword evidence="6" id="KW-0067">ATP-binding</keyword>
<evidence type="ECO:0000259" key="8">
    <source>
        <dbReference type="PROSITE" id="PS51733"/>
    </source>
</evidence>
<keyword evidence="4 9" id="KW-0436">Ligase</keyword>
<dbReference type="Pfam" id="PF10437">
    <property type="entry name" value="Lip_prot_lig_C"/>
    <property type="match status" value="1"/>
</dbReference>
<dbReference type="Pfam" id="PF21948">
    <property type="entry name" value="LplA-B_cat"/>
    <property type="match status" value="1"/>
</dbReference>
<sequence length="329" mass="37374">MKYIVNNSNDPAYNIALEAYAFKELTDIDEIFILWINEPAIIIGKHQNAIQEINKEYTDEHGIHVVRRLSGGGAVYHDLNNLNYTIISNKSEEGAFDFKTFSKPVIDTLSTLGVEANFTGRNDLEIDGKKICGNAQAYAKGRMMHHGCLLFDVDMTVLGQALKVSKDKIESKGVKSVRARVTNINNELPEKMTVLDFKEAILNQMKKEYPDMDEYVLSEDELARIQEIRDSQFATWDWTFGATPEYTVERSVRYPAGKITSYIKTEKSVIESIKIYGDFFGIGDVSDIEQLLIGTRYEYLDVLEKLKTVDTTHYFSRMTTEEVAKAIVA</sequence>
<dbReference type="InterPro" id="IPR004562">
    <property type="entry name" value="LipoylTrfase_LipoateP_Ligase"/>
</dbReference>
<dbReference type="FunFam" id="3.30.930.10:FF:000072">
    <property type="entry name" value="Lipoate--protein ligase"/>
    <property type="match status" value="1"/>
</dbReference>
<dbReference type="Gene3D" id="3.30.390.50">
    <property type="entry name" value="CO dehydrogenase flavoprotein, C-terminal domain"/>
    <property type="match status" value="1"/>
</dbReference>
<proteinExistence type="predicted"/>
<dbReference type="PANTHER" id="PTHR12561:SF3">
    <property type="entry name" value="LIPOYLTRANSFERASE 1, MITOCHONDRIAL"/>
    <property type="match status" value="1"/>
</dbReference>
<gene>
    <name evidence="9" type="ORF">EII38_05725</name>
</gene>
<evidence type="ECO:0000313" key="10">
    <source>
        <dbReference type="Proteomes" id="UP000281771"/>
    </source>
</evidence>
<dbReference type="UniPathway" id="UPA00537">
    <property type="reaction ID" value="UER00594"/>
</dbReference>
<organism evidence="9 10">
    <name type="scientific">Streptococcus minor</name>
    <dbReference type="NCBI Taxonomy" id="229549"/>
    <lineage>
        <taxon>Bacteria</taxon>
        <taxon>Bacillati</taxon>
        <taxon>Bacillota</taxon>
        <taxon>Bacilli</taxon>
        <taxon>Lactobacillales</taxon>
        <taxon>Streptococcaceae</taxon>
        <taxon>Streptococcus</taxon>
    </lineage>
</organism>
<evidence type="ECO:0000313" key="9">
    <source>
        <dbReference type="EMBL" id="RRD31276.1"/>
    </source>
</evidence>
<dbReference type="EC" id="6.3.1.20" evidence="3"/>
<dbReference type="SUPFAM" id="SSF82649">
    <property type="entry name" value="SufE/NifU"/>
    <property type="match status" value="1"/>
</dbReference>
<dbReference type="SUPFAM" id="SSF55681">
    <property type="entry name" value="Class II aaRS and biotin synthetases"/>
    <property type="match status" value="1"/>
</dbReference>
<dbReference type="GO" id="GO:0009249">
    <property type="term" value="P:protein lipoylation"/>
    <property type="evidence" value="ECO:0007669"/>
    <property type="project" value="InterPro"/>
</dbReference>
<dbReference type="InterPro" id="IPR004143">
    <property type="entry name" value="BPL_LPL_catalytic"/>
</dbReference>
<dbReference type="GO" id="GO:0005737">
    <property type="term" value="C:cytoplasm"/>
    <property type="evidence" value="ECO:0007669"/>
    <property type="project" value="TreeGrafter"/>
</dbReference>
<evidence type="ECO:0000256" key="3">
    <source>
        <dbReference type="ARBA" id="ARBA00012367"/>
    </source>
</evidence>
<dbReference type="GO" id="GO:0016979">
    <property type="term" value="F:lipoate-protein ligase activity"/>
    <property type="evidence" value="ECO:0007669"/>
    <property type="project" value="UniProtKB-EC"/>
</dbReference>
<keyword evidence="5" id="KW-0547">Nucleotide-binding</keyword>
<protein>
    <recommendedName>
        <fullName evidence="3">lipoate--protein ligase</fullName>
        <ecNumber evidence="3">6.3.1.20</ecNumber>
    </recommendedName>
</protein>
<evidence type="ECO:0000256" key="1">
    <source>
        <dbReference type="ARBA" id="ARBA00005085"/>
    </source>
</evidence>
<dbReference type="Proteomes" id="UP000281771">
    <property type="component" value="Unassembled WGS sequence"/>
</dbReference>
<dbReference type="STRING" id="1123309.GCA_000377005_00957"/>
<comment type="caution">
    <text evidence="9">The sequence shown here is derived from an EMBL/GenBank/DDBJ whole genome shotgun (WGS) entry which is preliminary data.</text>
</comment>
<dbReference type="PROSITE" id="PS51733">
    <property type="entry name" value="BPL_LPL_CATALYTIC"/>
    <property type="match status" value="1"/>
</dbReference>
<dbReference type="InterPro" id="IPR045864">
    <property type="entry name" value="aa-tRNA-synth_II/BPL/LPL"/>
</dbReference>
<dbReference type="NCBIfam" id="TIGR00545">
    <property type="entry name" value="lipoyltrans"/>
    <property type="match status" value="1"/>
</dbReference>
<comment type="pathway">
    <text evidence="1">Protein modification; protein lipoylation via exogenous pathway; protein N(6)-(lipoyl)lysine from lipoate: step 2/2.</text>
</comment>
<evidence type="ECO:0000256" key="7">
    <source>
        <dbReference type="ARBA" id="ARBA00048037"/>
    </source>
</evidence>
<evidence type="ECO:0000256" key="4">
    <source>
        <dbReference type="ARBA" id="ARBA00022598"/>
    </source>
</evidence>
<keyword evidence="10" id="KW-1185">Reference proteome</keyword>
<dbReference type="CDD" id="cd16443">
    <property type="entry name" value="LplA"/>
    <property type="match status" value="1"/>
</dbReference>
<comment type="pathway">
    <text evidence="2">Protein modification; protein lipoylation via exogenous pathway; protein N(6)-(lipoyl)lysine from lipoate: step 1/2.</text>
</comment>
<dbReference type="PANTHER" id="PTHR12561">
    <property type="entry name" value="LIPOATE-PROTEIN LIGASE"/>
    <property type="match status" value="1"/>
</dbReference>
<dbReference type="Gene3D" id="3.30.930.10">
    <property type="entry name" value="Bira Bifunctional Protein, Domain 2"/>
    <property type="match status" value="1"/>
</dbReference>
<evidence type="ECO:0000256" key="6">
    <source>
        <dbReference type="ARBA" id="ARBA00022840"/>
    </source>
</evidence>
<accession>A0A3P1VCE3</accession>
<reference evidence="9 10" key="1">
    <citation type="submission" date="2018-11" db="EMBL/GenBank/DDBJ databases">
        <title>Genomes From Bacteria Associated with the Canine Oral Cavity: a Test Case for Automated Genome-Based Taxonomic Assignment.</title>
        <authorList>
            <person name="Coil D.A."/>
            <person name="Jospin G."/>
            <person name="Darling A.E."/>
            <person name="Wallis C."/>
            <person name="Davis I.J."/>
            <person name="Harris S."/>
            <person name="Eisen J.A."/>
            <person name="Holcombe L.J."/>
            <person name="O'Flynn C."/>
        </authorList>
    </citation>
    <scope>NUCLEOTIDE SEQUENCE [LARGE SCALE GENOMIC DNA]</scope>
    <source>
        <strain evidence="9 10">OH4621_COT-116</strain>
    </source>
</reference>
<comment type="catalytic activity">
    <reaction evidence="7">
        <text>L-lysyl-[lipoyl-carrier protein] + (R)-lipoate + ATP = N(6)-[(R)-lipoyl]-L-lysyl-[lipoyl-carrier protein] + AMP + diphosphate + H(+)</text>
        <dbReference type="Rhea" id="RHEA:49288"/>
        <dbReference type="Rhea" id="RHEA-COMP:10500"/>
        <dbReference type="Rhea" id="RHEA-COMP:10502"/>
        <dbReference type="ChEBI" id="CHEBI:15378"/>
        <dbReference type="ChEBI" id="CHEBI:29969"/>
        <dbReference type="ChEBI" id="CHEBI:30616"/>
        <dbReference type="ChEBI" id="CHEBI:33019"/>
        <dbReference type="ChEBI" id="CHEBI:83088"/>
        <dbReference type="ChEBI" id="CHEBI:83099"/>
        <dbReference type="ChEBI" id="CHEBI:456215"/>
        <dbReference type="EC" id="6.3.1.20"/>
    </reaction>
</comment>
<dbReference type="GO" id="GO:0017118">
    <property type="term" value="F:lipoyltransferase activity"/>
    <property type="evidence" value="ECO:0007669"/>
    <property type="project" value="TreeGrafter"/>
</dbReference>
<name>A0A3P1VCE3_9STRE</name>
<evidence type="ECO:0000256" key="5">
    <source>
        <dbReference type="ARBA" id="ARBA00022741"/>
    </source>
</evidence>